<dbReference type="PATRIC" id="fig|394.7.peg.2212"/>
<reference evidence="3 4" key="2">
    <citation type="journal article" date="2009" name="Appl. Environ. Microbiol.">
        <title>Rhizobium sp. strain NGR234 possesses a remarkable number of secretion systems.</title>
        <authorList>
            <person name="Schmeisser C."/>
            <person name="Liesegang H."/>
            <person name="Krysciak D."/>
            <person name="Bakkou N."/>
            <person name="Le Quere A."/>
            <person name="Wollherr A."/>
            <person name="Heinemeyer I."/>
            <person name="Morgenstern B."/>
            <person name="Pommerening-Roeser A."/>
            <person name="Flores M."/>
            <person name="Palacios R."/>
            <person name="Brenner S."/>
            <person name="Gottschalk G."/>
            <person name="Schmitz R.A."/>
            <person name="Broughton W.J."/>
            <person name="Perret X."/>
            <person name="Strittmatter A.W."/>
            <person name="Streit W.R."/>
        </authorList>
    </citation>
    <scope>NUCLEOTIDE SEQUENCE [LARGE SCALE GENOMIC DNA]</scope>
    <source>
        <strain evidence="4">NBRC 101917 / NGR234</strain>
        <strain evidence="3">NGR234</strain>
        <plasmid evidence="3">pNGR234b</plasmid>
    </source>
</reference>
<organism evidence="2">
    <name type="scientific">Sinorhizobium fredii (strain NBRC 101917 / NGR234)</name>
    <dbReference type="NCBI Taxonomy" id="394"/>
    <lineage>
        <taxon>Bacteria</taxon>
        <taxon>Pseudomonadati</taxon>
        <taxon>Pseudomonadota</taxon>
        <taxon>Alphaproteobacteria</taxon>
        <taxon>Hyphomicrobiales</taxon>
        <taxon>Rhizobiaceae</taxon>
        <taxon>Sinorhizobium/Ensifer group</taxon>
        <taxon>Sinorhizobium</taxon>
    </lineage>
</organism>
<evidence type="ECO:0000313" key="2">
    <source>
        <dbReference type="EMBL" id="AAQ87075.1"/>
    </source>
</evidence>
<evidence type="ECO:0000313" key="4">
    <source>
        <dbReference type="Proteomes" id="UP000001054"/>
    </source>
</evidence>
<dbReference type="HOGENOM" id="CLU_579857_0_0_5"/>
<geneLocation type="plasmid" evidence="3">
    <name>pNGR234b</name>
</geneLocation>
<gene>
    <name evidence="3" type="ordered locus">NGR_b17950</name>
    <name evidence="2" type="ORF">RNGR00048</name>
</gene>
<dbReference type="InterPro" id="IPR029065">
    <property type="entry name" value="Enolase_C-like"/>
</dbReference>
<geneLocation type="plasmid" evidence="4">
    <name>sym pNGR234b</name>
</geneLocation>
<evidence type="ECO:0000313" key="3">
    <source>
        <dbReference type="EMBL" id="ACP23245.1"/>
    </source>
</evidence>
<dbReference type="InterPro" id="IPR013342">
    <property type="entry name" value="Mandelate_racemase_C"/>
</dbReference>
<keyword evidence="4" id="KW-1185">Reference proteome</keyword>
<dbReference type="EMBL" id="AY316746">
    <property type="protein sequence ID" value="AAQ87075.1"/>
    <property type="molecule type" value="Genomic_DNA"/>
</dbReference>
<sequence length="471" mass="51318">MTEAPRIRLLEADFFERPVDFRFPFRFGAARVERAPQAFVRVRVEDERGRSAVGWSAEMMMPKWFDKNPALSPEDNVGQLRTSLRLAIEGLQSLKADTPFGLHAAAEANHHWAAARHGLPALVASYGLALVDRAIIDALCRMMGVSAVEAITGNLLGVTDTTAPDLAGFDLTRFLSRLAPEPNLAVRHTIGLADTLTASELDSAQRLEDGLPQRLDQVIAAYGHRFFKIKVSGRPAEDTERLVAIAAVLDRLVEDYRVTLDGNEQFESGDGVGDLLERIEKEPRLQRLRASMLFFEQPIARAEALSKSVAAIAERLPLEIDESDGDVGSFLRARELGYAGISSKSCKGFYRSLINRARVEKWNGEAGSARYFMSAEDLTTQAGLGLQQDLVLAAFIGAGHIERNGHHYVDGMGRAPMAEQAAYLAAHGDLYEDAAGRARLAICNGDITFASVLRATGLGSSVEPDWASLAG</sequence>
<name>Q6W2E2_SINFN</name>
<dbReference type="SUPFAM" id="SSF51604">
    <property type="entry name" value="Enolase C-terminal domain-like"/>
    <property type="match status" value="1"/>
</dbReference>
<proteinExistence type="predicted"/>
<dbReference type="SMART" id="SM00922">
    <property type="entry name" value="MR_MLE"/>
    <property type="match status" value="1"/>
</dbReference>
<keyword evidence="2" id="KW-0614">Plasmid</keyword>
<geneLocation type="plasmid" evidence="2">
    <name>megaplasmid 2</name>
</geneLocation>
<dbReference type="EMBL" id="CP000874">
    <property type="protein sequence ID" value="ACP23245.1"/>
    <property type="molecule type" value="Genomic_DNA"/>
</dbReference>
<feature type="domain" description="Mandelate racemase/muconate lactonizing enzyme C-terminal" evidence="1">
    <location>
        <begin position="212"/>
        <end position="319"/>
    </location>
</feature>
<dbReference type="Gene3D" id="3.20.20.120">
    <property type="entry name" value="Enolase-like C-terminal domain"/>
    <property type="match status" value="1"/>
</dbReference>
<dbReference type="InterPro" id="IPR036849">
    <property type="entry name" value="Enolase-like_C_sf"/>
</dbReference>
<dbReference type="Pfam" id="PF13378">
    <property type="entry name" value="MR_MLE_C"/>
    <property type="match status" value="1"/>
</dbReference>
<dbReference type="RefSeq" id="WP_015887868.1">
    <property type="nucleotide sequence ID" value="NC_012586.1"/>
</dbReference>
<dbReference type="Proteomes" id="UP000001054">
    <property type="component" value="Plasmid pNGR234b"/>
</dbReference>
<dbReference type="OrthoDB" id="7809546at2"/>
<dbReference type="AlphaFoldDB" id="Q6W2E2"/>
<evidence type="ECO:0000259" key="1">
    <source>
        <dbReference type="SMART" id="SM00922"/>
    </source>
</evidence>
<accession>Q6W2E2</accession>
<protein>
    <recommendedName>
        <fullName evidence="1">Mandelate racemase/muconate lactonizing enzyme C-terminal domain-containing protein</fullName>
    </recommendedName>
</protein>
<reference evidence="2 4" key="1">
    <citation type="journal article" date="2004" name="J. Bacteriol.">
        <title>An evolutionary hot spot: the pNGR234b replicon of Rhizobium sp. strain NGR234.</title>
        <authorList>
            <person name="Streit W.R."/>
            <person name="Schmitz R.A."/>
            <person name="Perret X."/>
            <person name="Staehelin C."/>
            <person name="Deakin W.J."/>
            <person name="Raasch C."/>
            <person name="Liesegang H."/>
            <person name="Broughton W.J."/>
        </authorList>
    </citation>
    <scope>NUCLEOTIDE SEQUENCE</scope>
    <source>
        <strain evidence="4">NBRC 101917 / NGR234</strain>
        <strain evidence="2">NGR234</strain>
        <plasmid evidence="2">megaplasmid 2</plasmid>
    </source>
</reference>
<dbReference type="KEGG" id="rhi:NGR_b17950"/>